<evidence type="ECO:0000313" key="1">
    <source>
        <dbReference type="EMBL" id="KAK4780432.1"/>
    </source>
</evidence>
<gene>
    <name evidence="1" type="ORF">SAY87_016538</name>
</gene>
<accession>A0AAN7L672</accession>
<dbReference type="Proteomes" id="UP001345219">
    <property type="component" value="Chromosome 13"/>
</dbReference>
<reference evidence="1 2" key="1">
    <citation type="journal article" date="2023" name="Hortic Res">
        <title>Pangenome of water caltrop reveals structural variations and asymmetric subgenome divergence after allopolyploidization.</title>
        <authorList>
            <person name="Zhang X."/>
            <person name="Chen Y."/>
            <person name="Wang L."/>
            <person name="Yuan Y."/>
            <person name="Fang M."/>
            <person name="Shi L."/>
            <person name="Lu R."/>
            <person name="Comes H.P."/>
            <person name="Ma Y."/>
            <person name="Chen Y."/>
            <person name="Huang G."/>
            <person name="Zhou Y."/>
            <person name="Zheng Z."/>
            <person name="Qiu Y."/>
        </authorList>
    </citation>
    <scope>NUCLEOTIDE SEQUENCE [LARGE SCALE GENOMIC DNA]</scope>
    <source>
        <tissue evidence="1">Roots</tissue>
    </source>
</reference>
<keyword evidence="2" id="KW-1185">Reference proteome</keyword>
<sequence>MLAQEAPSILSSSKITPKILLQPLLKLFWFLGDRLHESLYSLGLSDLGNHPSSIPFIPWLSSPIPQFVVLMWVPPCLLSNESSKDFRRLIPVTQLEFSSAQKLSWTQSSSRV</sequence>
<organism evidence="1 2">
    <name type="scientific">Trapa incisa</name>
    <dbReference type="NCBI Taxonomy" id="236973"/>
    <lineage>
        <taxon>Eukaryota</taxon>
        <taxon>Viridiplantae</taxon>
        <taxon>Streptophyta</taxon>
        <taxon>Embryophyta</taxon>
        <taxon>Tracheophyta</taxon>
        <taxon>Spermatophyta</taxon>
        <taxon>Magnoliopsida</taxon>
        <taxon>eudicotyledons</taxon>
        <taxon>Gunneridae</taxon>
        <taxon>Pentapetalae</taxon>
        <taxon>rosids</taxon>
        <taxon>malvids</taxon>
        <taxon>Myrtales</taxon>
        <taxon>Lythraceae</taxon>
        <taxon>Trapa</taxon>
    </lineage>
</organism>
<proteinExistence type="predicted"/>
<name>A0AAN7L672_9MYRT</name>
<evidence type="ECO:0000313" key="2">
    <source>
        <dbReference type="Proteomes" id="UP001345219"/>
    </source>
</evidence>
<protein>
    <submittedName>
        <fullName evidence="1">Uncharacterized protein</fullName>
    </submittedName>
</protein>
<comment type="caution">
    <text evidence="1">The sequence shown here is derived from an EMBL/GenBank/DDBJ whole genome shotgun (WGS) entry which is preliminary data.</text>
</comment>
<dbReference type="EMBL" id="JAXIOK010000001">
    <property type="protein sequence ID" value="KAK4780432.1"/>
    <property type="molecule type" value="Genomic_DNA"/>
</dbReference>
<dbReference type="AlphaFoldDB" id="A0AAN7L672"/>